<dbReference type="SUPFAM" id="SSF63446">
    <property type="entry name" value="Type I dockerin domain"/>
    <property type="match status" value="1"/>
</dbReference>
<dbReference type="InterPro" id="IPR033123">
    <property type="entry name" value="GH11_dom"/>
</dbReference>
<protein>
    <recommendedName>
        <fullName evidence="3 9">endo-1,4-beta-xylanase</fullName>
        <ecNumber evidence="3 9">3.2.1.8</ecNumber>
    </recommendedName>
</protein>
<feature type="region of interest" description="Disordered" evidence="10">
    <location>
        <begin position="234"/>
        <end position="263"/>
    </location>
</feature>
<gene>
    <name evidence="15" type="ordered locus">Clocl_2083</name>
</gene>
<keyword evidence="11" id="KW-0732">Signal</keyword>
<dbReference type="OrthoDB" id="9806342at2"/>
<keyword evidence="7 9" id="KW-0326">Glycosidase</keyword>
<accession>G8LWL2</accession>
<evidence type="ECO:0000313" key="15">
    <source>
        <dbReference type="EMBL" id="AEV68680.1"/>
    </source>
</evidence>
<dbReference type="PANTHER" id="PTHR46828">
    <property type="entry name" value="ENDO-1,4-BETA-XYLANASE A-RELATED"/>
    <property type="match status" value="1"/>
</dbReference>
<dbReference type="STRING" id="720554.Clocl_2083"/>
<dbReference type="GO" id="GO:0045493">
    <property type="term" value="P:xylan catabolic process"/>
    <property type="evidence" value="ECO:0007669"/>
    <property type="project" value="UniProtKB-UniRule"/>
</dbReference>
<dbReference type="Proteomes" id="UP000005435">
    <property type="component" value="Chromosome"/>
</dbReference>
<evidence type="ECO:0000256" key="10">
    <source>
        <dbReference type="SAM" id="MobiDB-lite"/>
    </source>
</evidence>
<dbReference type="SMR" id="G8LWL2"/>
<dbReference type="UniPathway" id="UPA00114"/>
<evidence type="ECO:0000256" key="7">
    <source>
        <dbReference type="ARBA" id="ARBA00023295"/>
    </source>
</evidence>
<dbReference type="PROSITE" id="PS51766">
    <property type="entry name" value="DOCKERIN"/>
    <property type="match status" value="1"/>
</dbReference>
<evidence type="ECO:0000256" key="6">
    <source>
        <dbReference type="ARBA" id="ARBA00023277"/>
    </source>
</evidence>
<dbReference type="InterPro" id="IPR001000">
    <property type="entry name" value="GH10_dom"/>
</dbReference>
<dbReference type="eggNOG" id="COG0726">
    <property type="taxonomic scope" value="Bacteria"/>
</dbReference>
<evidence type="ECO:0000256" key="8">
    <source>
        <dbReference type="ARBA" id="ARBA00023326"/>
    </source>
</evidence>
<evidence type="ECO:0000256" key="11">
    <source>
        <dbReference type="SAM" id="SignalP"/>
    </source>
</evidence>
<dbReference type="InterPro" id="IPR036439">
    <property type="entry name" value="Dockerin_dom_sf"/>
</dbReference>
<dbReference type="Pfam" id="PF00404">
    <property type="entry name" value="Dockerin_1"/>
    <property type="match status" value="1"/>
</dbReference>
<dbReference type="PANTHER" id="PTHR46828:SF2">
    <property type="entry name" value="ENDO-1,4-BETA-XYLANASE A-RELATED"/>
    <property type="match status" value="1"/>
</dbReference>
<dbReference type="PRINTS" id="PR00911">
    <property type="entry name" value="GLHYDRLASE11"/>
</dbReference>
<dbReference type="RefSeq" id="WP_014255260.1">
    <property type="nucleotide sequence ID" value="NC_016627.1"/>
</dbReference>
<evidence type="ECO:0000256" key="9">
    <source>
        <dbReference type="PROSITE-ProRule" id="PRU01097"/>
    </source>
</evidence>
<comment type="pathway">
    <text evidence="2 9">Glycan degradation; xylan degradation.</text>
</comment>
<evidence type="ECO:0000259" key="14">
    <source>
        <dbReference type="PROSITE" id="PS51766"/>
    </source>
</evidence>
<keyword evidence="8 9" id="KW-0624">Polysaccharide degradation</keyword>
<dbReference type="PROSITE" id="PS51761">
    <property type="entry name" value="GH11_3"/>
    <property type="match status" value="1"/>
</dbReference>
<evidence type="ECO:0000256" key="5">
    <source>
        <dbReference type="ARBA" id="ARBA00022801"/>
    </source>
</evidence>
<feature type="domain" description="GH11" evidence="13">
    <location>
        <begin position="31"/>
        <end position="226"/>
    </location>
</feature>
<proteinExistence type="inferred from homology"/>
<feature type="domain" description="GH10" evidence="12">
    <location>
        <begin position="261"/>
        <end position="584"/>
    </location>
</feature>
<dbReference type="Pfam" id="PF00331">
    <property type="entry name" value="Glyco_hydro_10"/>
    <property type="match status" value="1"/>
</dbReference>
<organism evidence="15 16">
    <name type="scientific">Acetivibrio clariflavus (strain DSM 19732 / NBRC 101661 / EBR45)</name>
    <name type="common">Clostridium clariflavum</name>
    <dbReference type="NCBI Taxonomy" id="720554"/>
    <lineage>
        <taxon>Bacteria</taxon>
        <taxon>Bacillati</taxon>
        <taxon>Bacillota</taxon>
        <taxon>Clostridia</taxon>
        <taxon>Eubacteriales</taxon>
        <taxon>Oscillospiraceae</taxon>
        <taxon>Acetivibrio</taxon>
    </lineage>
</organism>
<dbReference type="InterPro" id="IPR033119">
    <property type="entry name" value="GH11_AS_2"/>
</dbReference>
<dbReference type="Gene3D" id="2.60.120.180">
    <property type="match status" value="1"/>
</dbReference>
<dbReference type="KEGG" id="ccl:Clocl_2083"/>
<dbReference type="SUPFAM" id="SSF49899">
    <property type="entry name" value="Concanavalin A-like lectins/glucanases"/>
    <property type="match status" value="1"/>
</dbReference>
<feature type="compositionally biased region" description="Polar residues" evidence="10">
    <location>
        <begin position="234"/>
        <end position="246"/>
    </location>
</feature>
<reference evidence="15 16" key="2">
    <citation type="journal article" date="2012" name="Stand. Genomic Sci.">
        <title>Complete Genome Sequence of Clostridium clariflavum DSM 19732.</title>
        <authorList>
            <person name="Izquierdo J.A."/>
            <person name="Goodwin L."/>
            <person name="Davenport K.W."/>
            <person name="Teshima H."/>
            <person name="Bruce D."/>
            <person name="Detter C."/>
            <person name="Tapia R."/>
            <person name="Han S."/>
            <person name="Land M."/>
            <person name="Hauser L."/>
            <person name="Jeffries C.D."/>
            <person name="Han J."/>
            <person name="Pitluck S."/>
            <person name="Nolan M."/>
            <person name="Chen A."/>
            <person name="Huntemann M."/>
            <person name="Mavromatis K."/>
            <person name="Mikhailova N."/>
            <person name="Liolios K."/>
            <person name="Woyke T."/>
            <person name="Lynd L.R."/>
        </authorList>
    </citation>
    <scope>NUCLEOTIDE SEQUENCE [LARGE SCALE GENOMIC DNA]</scope>
    <source>
        <strain evidence="16">DSM 19732 / NBRC 101661 / EBR45</strain>
    </source>
</reference>
<evidence type="ECO:0000256" key="4">
    <source>
        <dbReference type="ARBA" id="ARBA00022651"/>
    </source>
</evidence>
<name>G8LWL2_ACECE</name>
<evidence type="ECO:0000259" key="13">
    <source>
        <dbReference type="PROSITE" id="PS51761"/>
    </source>
</evidence>
<keyword evidence="16" id="KW-1185">Reference proteome</keyword>
<dbReference type="InterPro" id="IPR013320">
    <property type="entry name" value="ConA-like_dom_sf"/>
</dbReference>
<dbReference type="EMBL" id="CP003065">
    <property type="protein sequence ID" value="AEV68680.1"/>
    <property type="molecule type" value="Genomic_DNA"/>
</dbReference>
<dbReference type="AlphaFoldDB" id="G8LWL2"/>
<dbReference type="Gene3D" id="1.10.1330.10">
    <property type="entry name" value="Dockerin domain"/>
    <property type="match status" value="1"/>
</dbReference>
<keyword evidence="6 9" id="KW-0119">Carbohydrate metabolism</keyword>
<feature type="signal peptide" evidence="11">
    <location>
        <begin position="1"/>
        <end position="29"/>
    </location>
</feature>
<evidence type="ECO:0000259" key="12">
    <source>
        <dbReference type="PROSITE" id="PS51760"/>
    </source>
</evidence>
<dbReference type="EC" id="3.2.1.8" evidence="3 9"/>
<dbReference type="Pfam" id="PF00457">
    <property type="entry name" value="Glyco_hydro_11"/>
    <property type="match status" value="1"/>
</dbReference>
<evidence type="ECO:0000256" key="2">
    <source>
        <dbReference type="ARBA" id="ARBA00004851"/>
    </source>
</evidence>
<dbReference type="InterPro" id="IPR018208">
    <property type="entry name" value="GH11_AS_1"/>
</dbReference>
<dbReference type="InterPro" id="IPR013319">
    <property type="entry name" value="GH11/12"/>
</dbReference>
<dbReference type="InterPro" id="IPR017853">
    <property type="entry name" value="GH"/>
</dbReference>
<feature type="domain" description="Dockerin" evidence="14">
    <location>
        <begin position="595"/>
        <end position="660"/>
    </location>
</feature>
<dbReference type="PROSITE" id="PS51760">
    <property type="entry name" value="GH10_2"/>
    <property type="match status" value="1"/>
</dbReference>
<keyword evidence="5 9" id="KW-0378">Hydrolase</keyword>
<feature type="active site" description="Proton donor" evidence="9">
    <location>
        <position position="213"/>
    </location>
</feature>
<comment type="similarity">
    <text evidence="9">Belongs to the glycosyl hydrolase 11 (cellulase G) family.</text>
</comment>
<dbReference type="InterPro" id="IPR002105">
    <property type="entry name" value="Dockerin_1_rpt"/>
</dbReference>
<evidence type="ECO:0000256" key="1">
    <source>
        <dbReference type="ARBA" id="ARBA00000681"/>
    </source>
</evidence>
<sequence length="660" mass="74943" precursor="true">MHSSKLKNLAKIISITFLFSLFALNNVQAQTVTSNQTGTHGGYNYEYWKDSGNGTMILKDGGSFSCSWDNINNILFRKGIKYNETQTHQELGYITMEYACDYRPNGNSYLAVYGWTSNPLVEYYIIESWGTWKPPGNVGSKGTITVDGGTYDIFETTRYNQPSIKGNTTFQQYWSVRQQKRTSGTISITEHFNAWERLGMRMGKMYEVSLVVEGYQSSGQADVTYMSIKVGNSPNSTSQPYYPQPTNSNNSNNSNNNQTSGQPLRVLTKQLRERGREFYIGCAVPSYFSAADQEIVKREFDIITCENDMKIGTISPNQNQFNFSGGDRIVQFAKENDMKVHGHTFVWHKYNPWWVDGTKSMMESYINTVATHYKGDIYVWDVVNEAFHRDGSYRINAIGTNGQDGASIYGQKQGTKYIEDAFIAARKADPNAKLIYNDYDLMMRDVKFEAVYQMVKDFKSRNIPIDGVGFQAHLGPDFTEERARAFGQKMQSLAALGVESYVTEMDVGCQDTSQAGLQKQADVFRWITEECIKQPYCRALQVWGIRDSQSWRINPESPEDRAIAPLIFDDNGQKKPAYYAIQQVLEDALNSQILPQIVEGDTNGDGEFNSIDYATLKQILLGINTENRYIYWEQASDLDKNGTVDSIDYALMKMRLLGIK</sequence>
<dbReference type="SMART" id="SM00633">
    <property type="entry name" value="Glyco_10"/>
    <property type="match status" value="1"/>
</dbReference>
<reference evidence="16" key="1">
    <citation type="submission" date="2011-12" db="EMBL/GenBank/DDBJ databases">
        <title>Complete sequence of Clostridium clariflavum DSM 19732.</title>
        <authorList>
            <consortium name="US DOE Joint Genome Institute"/>
            <person name="Lucas S."/>
            <person name="Han J."/>
            <person name="Lapidus A."/>
            <person name="Cheng J.-F."/>
            <person name="Goodwin L."/>
            <person name="Pitluck S."/>
            <person name="Peters L."/>
            <person name="Teshima H."/>
            <person name="Detter J.C."/>
            <person name="Han C."/>
            <person name="Tapia R."/>
            <person name="Land M."/>
            <person name="Hauser L."/>
            <person name="Kyrpides N."/>
            <person name="Ivanova N."/>
            <person name="Pagani I."/>
            <person name="Kitzmiller T."/>
            <person name="Lynd L."/>
            <person name="Izquierdo J."/>
            <person name="Woyke T."/>
        </authorList>
    </citation>
    <scope>NUCLEOTIDE SEQUENCE [LARGE SCALE GENOMIC DNA]</scope>
    <source>
        <strain evidence="16">DSM 19732 / NBRC 101661 / EBR45</strain>
    </source>
</reference>
<evidence type="ECO:0000256" key="3">
    <source>
        <dbReference type="ARBA" id="ARBA00012590"/>
    </source>
</evidence>
<dbReference type="HOGENOM" id="CLU_415450_0_0_9"/>
<keyword evidence="4 9" id="KW-0858">Xylan degradation</keyword>
<dbReference type="SUPFAM" id="SSF51445">
    <property type="entry name" value="(Trans)glycosidases"/>
    <property type="match status" value="1"/>
</dbReference>
<dbReference type="PROSITE" id="PS00777">
    <property type="entry name" value="GH11_2"/>
    <property type="match status" value="1"/>
</dbReference>
<evidence type="ECO:0000313" key="16">
    <source>
        <dbReference type="Proteomes" id="UP000005435"/>
    </source>
</evidence>
<dbReference type="eggNOG" id="COG3693">
    <property type="taxonomic scope" value="Bacteria"/>
</dbReference>
<feature type="compositionally biased region" description="Low complexity" evidence="10">
    <location>
        <begin position="247"/>
        <end position="257"/>
    </location>
</feature>
<feature type="chain" id="PRO_5003510858" description="endo-1,4-beta-xylanase" evidence="11">
    <location>
        <begin position="30"/>
        <end position="660"/>
    </location>
</feature>
<dbReference type="CDD" id="cd14256">
    <property type="entry name" value="Dockerin_I"/>
    <property type="match status" value="1"/>
</dbReference>
<dbReference type="Gene3D" id="3.20.20.80">
    <property type="entry name" value="Glycosidases"/>
    <property type="match status" value="1"/>
</dbReference>
<feature type="active site" description="Nucleophile" evidence="9">
    <location>
        <position position="122"/>
    </location>
</feature>
<dbReference type="PROSITE" id="PS00776">
    <property type="entry name" value="GH11_1"/>
    <property type="match status" value="1"/>
</dbReference>
<dbReference type="InterPro" id="IPR016134">
    <property type="entry name" value="Dockerin_dom"/>
</dbReference>
<dbReference type="GO" id="GO:0031176">
    <property type="term" value="F:endo-1,4-beta-xylanase activity"/>
    <property type="evidence" value="ECO:0007669"/>
    <property type="project" value="UniProtKB-UniRule"/>
</dbReference>
<dbReference type="InterPro" id="IPR001137">
    <property type="entry name" value="Glyco_hydro_11"/>
</dbReference>
<comment type="catalytic activity">
    <reaction evidence="1 9">
        <text>Endohydrolysis of (1-&gt;4)-beta-D-xylosidic linkages in xylans.</text>
        <dbReference type="EC" id="3.2.1.8"/>
    </reaction>
</comment>